<dbReference type="AlphaFoldDB" id="A0A087V1A6"/>
<proteinExistence type="predicted"/>
<gene>
    <name evidence="2" type="ORF">X975_01307</name>
</gene>
<dbReference type="EMBL" id="KL820083">
    <property type="protein sequence ID" value="KFM83395.1"/>
    <property type="molecule type" value="Genomic_DNA"/>
</dbReference>
<protein>
    <submittedName>
        <fullName evidence="2">Uncharacterized protein</fullName>
    </submittedName>
</protein>
<feature type="non-terminal residue" evidence="2">
    <location>
        <position position="52"/>
    </location>
</feature>
<feature type="transmembrane region" description="Helical" evidence="1">
    <location>
        <begin position="12"/>
        <end position="30"/>
    </location>
</feature>
<name>A0A087V1A6_STEMI</name>
<reference evidence="2 3" key="1">
    <citation type="submission" date="2013-11" db="EMBL/GenBank/DDBJ databases">
        <title>Genome sequencing of Stegodyphus mimosarum.</title>
        <authorList>
            <person name="Bechsgaard J."/>
        </authorList>
    </citation>
    <scope>NUCLEOTIDE SEQUENCE [LARGE SCALE GENOMIC DNA]</scope>
</reference>
<sequence>DRQRKFSFTGSNFAISLSCSFPSLLLSNIWSSVSVYSMSLSSSTDSFLASFK</sequence>
<keyword evidence="1" id="KW-0472">Membrane</keyword>
<evidence type="ECO:0000313" key="2">
    <source>
        <dbReference type="EMBL" id="KFM83395.1"/>
    </source>
</evidence>
<evidence type="ECO:0000256" key="1">
    <source>
        <dbReference type="SAM" id="Phobius"/>
    </source>
</evidence>
<accession>A0A087V1A6</accession>
<evidence type="ECO:0000313" key="3">
    <source>
        <dbReference type="Proteomes" id="UP000054359"/>
    </source>
</evidence>
<dbReference type="Proteomes" id="UP000054359">
    <property type="component" value="Unassembled WGS sequence"/>
</dbReference>
<keyword evidence="1" id="KW-1133">Transmembrane helix</keyword>
<keyword evidence="3" id="KW-1185">Reference proteome</keyword>
<feature type="non-terminal residue" evidence="2">
    <location>
        <position position="1"/>
    </location>
</feature>
<keyword evidence="1" id="KW-0812">Transmembrane</keyword>
<organism evidence="2 3">
    <name type="scientific">Stegodyphus mimosarum</name>
    <name type="common">African social velvet spider</name>
    <dbReference type="NCBI Taxonomy" id="407821"/>
    <lineage>
        <taxon>Eukaryota</taxon>
        <taxon>Metazoa</taxon>
        <taxon>Ecdysozoa</taxon>
        <taxon>Arthropoda</taxon>
        <taxon>Chelicerata</taxon>
        <taxon>Arachnida</taxon>
        <taxon>Araneae</taxon>
        <taxon>Araneomorphae</taxon>
        <taxon>Entelegynae</taxon>
        <taxon>Eresoidea</taxon>
        <taxon>Eresidae</taxon>
        <taxon>Stegodyphus</taxon>
    </lineage>
</organism>